<protein>
    <recommendedName>
        <fullName evidence="9">Transmembrane protein</fullName>
    </recommendedName>
</protein>
<feature type="transmembrane region" description="Helical" evidence="6">
    <location>
        <begin position="77"/>
        <end position="98"/>
    </location>
</feature>
<dbReference type="PANTHER" id="PTHR23423">
    <property type="entry name" value="ORGANIC SOLUTE TRANSPORTER-RELATED"/>
    <property type="match status" value="1"/>
</dbReference>
<name>A0AA39UXA4_9LECA</name>
<dbReference type="GO" id="GO:0016020">
    <property type="term" value="C:membrane"/>
    <property type="evidence" value="ECO:0007669"/>
    <property type="project" value="UniProtKB-SubCell"/>
</dbReference>
<dbReference type="Pfam" id="PF03619">
    <property type="entry name" value="Solute_trans_a"/>
    <property type="match status" value="1"/>
</dbReference>
<comment type="subcellular location">
    <subcellularLocation>
        <location evidence="1">Membrane</location>
        <topology evidence="1">Multi-pass membrane protein</topology>
    </subcellularLocation>
</comment>
<evidence type="ECO:0000313" key="8">
    <source>
        <dbReference type="Proteomes" id="UP001166286"/>
    </source>
</evidence>
<dbReference type="EMBL" id="JAFEKC020000024">
    <property type="protein sequence ID" value="KAK0507343.1"/>
    <property type="molecule type" value="Genomic_DNA"/>
</dbReference>
<evidence type="ECO:0000256" key="5">
    <source>
        <dbReference type="SAM" id="MobiDB-lite"/>
    </source>
</evidence>
<evidence type="ECO:0000256" key="1">
    <source>
        <dbReference type="ARBA" id="ARBA00004141"/>
    </source>
</evidence>
<proteinExistence type="predicted"/>
<feature type="transmembrane region" description="Helical" evidence="6">
    <location>
        <begin position="118"/>
        <end position="142"/>
    </location>
</feature>
<organism evidence="7 8">
    <name type="scientific">Cladonia borealis</name>
    <dbReference type="NCBI Taxonomy" id="184061"/>
    <lineage>
        <taxon>Eukaryota</taxon>
        <taxon>Fungi</taxon>
        <taxon>Dikarya</taxon>
        <taxon>Ascomycota</taxon>
        <taxon>Pezizomycotina</taxon>
        <taxon>Lecanoromycetes</taxon>
        <taxon>OSLEUM clade</taxon>
        <taxon>Lecanoromycetidae</taxon>
        <taxon>Lecanorales</taxon>
        <taxon>Lecanorineae</taxon>
        <taxon>Cladoniaceae</taxon>
        <taxon>Cladonia</taxon>
    </lineage>
</organism>
<keyword evidence="3 6" id="KW-1133">Transmembrane helix</keyword>
<accession>A0AA39UXA4</accession>
<reference evidence="7" key="1">
    <citation type="submission" date="2023-03" db="EMBL/GenBank/DDBJ databases">
        <title>Complete genome of Cladonia borealis.</title>
        <authorList>
            <person name="Park H."/>
        </authorList>
    </citation>
    <scope>NUCLEOTIDE SEQUENCE</scope>
    <source>
        <strain evidence="7">ANT050790</strain>
    </source>
</reference>
<dbReference type="AlphaFoldDB" id="A0AA39UXA4"/>
<keyword evidence="4 6" id="KW-0472">Membrane</keyword>
<keyword evidence="8" id="KW-1185">Reference proteome</keyword>
<feature type="transmembrane region" description="Helical" evidence="6">
    <location>
        <begin position="5"/>
        <end position="25"/>
    </location>
</feature>
<evidence type="ECO:0000256" key="2">
    <source>
        <dbReference type="ARBA" id="ARBA00022692"/>
    </source>
</evidence>
<evidence type="ECO:0000256" key="4">
    <source>
        <dbReference type="ARBA" id="ARBA00023136"/>
    </source>
</evidence>
<dbReference type="InterPro" id="IPR005178">
    <property type="entry name" value="Ostalpha/TMEM184C"/>
</dbReference>
<dbReference type="Proteomes" id="UP001166286">
    <property type="component" value="Unassembled WGS sequence"/>
</dbReference>
<comment type="caution">
    <text evidence="7">The sequence shown here is derived from an EMBL/GenBank/DDBJ whole genome shotgun (WGS) entry which is preliminary data.</text>
</comment>
<gene>
    <name evidence="7" type="ORF">JMJ35_010381</name>
</gene>
<evidence type="ECO:0000313" key="7">
    <source>
        <dbReference type="EMBL" id="KAK0507343.1"/>
    </source>
</evidence>
<evidence type="ECO:0008006" key="9">
    <source>
        <dbReference type="Google" id="ProtNLM"/>
    </source>
</evidence>
<evidence type="ECO:0000256" key="3">
    <source>
        <dbReference type="ARBA" id="ARBA00022989"/>
    </source>
</evidence>
<sequence>MYNRVWFFVFQQPVVIFVVFLATEITEAAKVYCATSSKVVFAHNWLSSFELTTSMCAIVAVVRFHKGAKTMTVKQRTLLKLLTFKVIVFLWTTQNAIFNYLTSSGEIHANDYLFFLDFTVGLQSLIVCAEMVVVSILFQFAYPVSPYLWKHQAANPAGRSGRNTDYSGGFLGVKAILGAANISDLPKGIVAAPAKFARGRAMKRTEAESGNSVPLGERQKTSVPTFEIAPGE</sequence>
<evidence type="ECO:0000256" key="6">
    <source>
        <dbReference type="SAM" id="Phobius"/>
    </source>
</evidence>
<keyword evidence="2 6" id="KW-0812">Transmembrane</keyword>
<feature type="transmembrane region" description="Helical" evidence="6">
    <location>
        <begin position="45"/>
        <end position="65"/>
    </location>
</feature>
<feature type="region of interest" description="Disordered" evidence="5">
    <location>
        <begin position="203"/>
        <end position="232"/>
    </location>
</feature>